<gene>
    <name evidence="4" type="ORF">CPT34_33355</name>
</gene>
<evidence type="ECO:0000259" key="3">
    <source>
        <dbReference type="Pfam" id="PF02371"/>
    </source>
</evidence>
<keyword evidence="5" id="KW-1185">Reference proteome</keyword>
<feature type="domain" description="Transposase IS116/IS110/IS902 C-terminal" evidence="3">
    <location>
        <begin position="200"/>
        <end position="282"/>
    </location>
</feature>
<dbReference type="RefSeq" id="WP_096765150.1">
    <property type="nucleotide sequence ID" value="NZ_NXDM01000079.1"/>
</dbReference>
<feature type="coiled-coil region" evidence="1">
    <location>
        <begin position="135"/>
        <end position="192"/>
    </location>
</feature>
<dbReference type="GO" id="GO:0006313">
    <property type="term" value="P:DNA transposition"/>
    <property type="evidence" value="ECO:0007669"/>
    <property type="project" value="InterPro"/>
</dbReference>
<protein>
    <submittedName>
        <fullName evidence="4">IS110 family transposase</fullName>
    </submittedName>
</protein>
<dbReference type="PANTHER" id="PTHR33055:SF13">
    <property type="entry name" value="TRANSPOSASE"/>
    <property type="match status" value="1"/>
</dbReference>
<feature type="domain" description="Transposase IS110-like N-terminal" evidence="2">
    <location>
        <begin position="17"/>
        <end position="158"/>
    </location>
</feature>
<evidence type="ECO:0000259" key="2">
    <source>
        <dbReference type="Pfam" id="PF01548"/>
    </source>
</evidence>
<evidence type="ECO:0000313" key="5">
    <source>
        <dbReference type="Proteomes" id="UP000218807"/>
    </source>
</evidence>
<sequence>MQGKVSFQEDAMPVVYAGVDVSKEWLDVHLHPLGESRRFSNDKTGIRQLKRLLARYRPERIVMEATGKFHRPVHRSLWHDGFAVAVIDPLRARMFARACGYLAKTDRLDARFLALLAESLRPPAAAPPSPHIEALQELVNARSAAKDDLTALQNRSKTATTAVLRGELNRLVRRLEQHIDRLDKEIERYVGKDPQLCRKAEILTSIPGIGRITALALMAGMDELGSCSGKQAAMLAGLAPIANDSGARTGRRSIRAGRPAPRRALYMAALSACRYNPALARFAETLKAAGKPAKVVLVAIMRKLLVLANCLLSQDRLWTPNPP</sequence>
<evidence type="ECO:0000313" key="4">
    <source>
        <dbReference type="EMBL" id="PCK76844.1"/>
    </source>
</evidence>
<name>A0A2A5KID4_9HYPH</name>
<dbReference type="GO" id="GO:0004803">
    <property type="term" value="F:transposase activity"/>
    <property type="evidence" value="ECO:0007669"/>
    <property type="project" value="InterPro"/>
</dbReference>
<dbReference type="NCBIfam" id="NF033542">
    <property type="entry name" value="transpos_IS110"/>
    <property type="match status" value="1"/>
</dbReference>
<dbReference type="Pfam" id="PF02371">
    <property type="entry name" value="Transposase_20"/>
    <property type="match status" value="1"/>
</dbReference>
<organism evidence="4 5">
    <name type="scientific">Rhizobium sophoriradicis</name>
    <dbReference type="NCBI Taxonomy" id="1535245"/>
    <lineage>
        <taxon>Bacteria</taxon>
        <taxon>Pseudomonadati</taxon>
        <taxon>Pseudomonadota</taxon>
        <taxon>Alphaproteobacteria</taxon>
        <taxon>Hyphomicrobiales</taxon>
        <taxon>Rhizobiaceae</taxon>
        <taxon>Rhizobium/Agrobacterium group</taxon>
        <taxon>Rhizobium</taxon>
    </lineage>
</organism>
<keyword evidence="1" id="KW-0175">Coiled coil</keyword>
<evidence type="ECO:0000256" key="1">
    <source>
        <dbReference type="SAM" id="Coils"/>
    </source>
</evidence>
<dbReference type="AlphaFoldDB" id="A0A2A5KID4"/>
<dbReference type="InterPro" id="IPR002525">
    <property type="entry name" value="Transp_IS110-like_N"/>
</dbReference>
<accession>A0A2A5KID4</accession>
<dbReference type="PANTHER" id="PTHR33055">
    <property type="entry name" value="TRANSPOSASE FOR INSERTION SEQUENCE ELEMENT IS1111A"/>
    <property type="match status" value="1"/>
</dbReference>
<dbReference type="Proteomes" id="UP000218807">
    <property type="component" value="Unassembled WGS sequence"/>
</dbReference>
<dbReference type="Pfam" id="PF01548">
    <property type="entry name" value="DEDD_Tnp_IS110"/>
    <property type="match status" value="1"/>
</dbReference>
<dbReference type="InterPro" id="IPR003346">
    <property type="entry name" value="Transposase_20"/>
</dbReference>
<proteinExistence type="predicted"/>
<dbReference type="InterPro" id="IPR047650">
    <property type="entry name" value="Transpos_IS110"/>
</dbReference>
<reference evidence="4 5" key="1">
    <citation type="submission" date="2017-09" db="EMBL/GenBank/DDBJ databases">
        <title>Comparative genomics of rhizobia isolated from Phaseolus vulgaris in China.</title>
        <authorList>
            <person name="Tong W."/>
        </authorList>
    </citation>
    <scope>NUCLEOTIDE SEQUENCE [LARGE SCALE GENOMIC DNA]</scope>
    <source>
        <strain evidence="4 5">L101</strain>
    </source>
</reference>
<dbReference type="GO" id="GO:0003677">
    <property type="term" value="F:DNA binding"/>
    <property type="evidence" value="ECO:0007669"/>
    <property type="project" value="InterPro"/>
</dbReference>
<dbReference type="EMBL" id="NXDM01000079">
    <property type="protein sequence ID" value="PCK76844.1"/>
    <property type="molecule type" value="Genomic_DNA"/>
</dbReference>
<comment type="caution">
    <text evidence="4">The sequence shown here is derived from an EMBL/GenBank/DDBJ whole genome shotgun (WGS) entry which is preliminary data.</text>
</comment>